<dbReference type="GO" id="GO:0006508">
    <property type="term" value="P:proteolysis"/>
    <property type="evidence" value="ECO:0007669"/>
    <property type="project" value="InterPro"/>
</dbReference>
<dbReference type="PATRIC" id="fig|1288963.3.peg.3272"/>
<feature type="chain" id="PRO_5004461836" evidence="1">
    <location>
        <begin position="24"/>
        <end position="786"/>
    </location>
</feature>
<dbReference type="InterPro" id="IPR050278">
    <property type="entry name" value="Serine_Prot_S9B/DPPIV"/>
</dbReference>
<dbReference type="Proteomes" id="UP000013909">
    <property type="component" value="Unassembled WGS sequence"/>
</dbReference>
<dbReference type="AlphaFoldDB" id="R7ZPU9"/>
<dbReference type="SUPFAM" id="SSF82171">
    <property type="entry name" value="DPP6 N-terminal domain-like"/>
    <property type="match status" value="1"/>
</dbReference>
<dbReference type="InterPro" id="IPR002469">
    <property type="entry name" value="Peptidase_S9B_N"/>
</dbReference>
<dbReference type="Pfam" id="PF00326">
    <property type="entry name" value="Peptidase_S9"/>
    <property type="match status" value="1"/>
</dbReference>
<dbReference type="GO" id="GO:0008239">
    <property type="term" value="F:dipeptidyl-peptidase activity"/>
    <property type="evidence" value="ECO:0007669"/>
    <property type="project" value="TreeGrafter"/>
</dbReference>
<dbReference type="Gene3D" id="3.40.50.1820">
    <property type="entry name" value="alpha/beta hydrolase"/>
    <property type="match status" value="1"/>
</dbReference>
<sequence length="786" mass="88860">MIYLSRHILLLVLTCLLAPIAFGQQSALSVEKIMRDPKWMGTFPSDVVWDDHGEAVYFKYNPDGDPADSLHRLSVRSRQISKLNWEQERAMVPLRGVFDEGKSKKVYVKNGVLTLYDLPTRSEKELLQLGGSVQDLQFIEKGASIGFRHGNDAYLYRLKSGSLHKLTQVKPGDKTEEKATEQEAWLKEDNLNLLQVVRQREEKAKRTDSLAKEKAVKERFTFYLGKQQVSNLRISDDARYVSLLLTTPADNKGTAVPDFIAASGYTSDLSARPKVGAQMAESALAIYDLERDTVFRVDPGDLPGLGDLPDFSSDYPDRDWRKMERRLIFSQAVFSSRGSQAVAQLRSTDNKDRWIIAVDLPSGKVRSLDRQRDEAWVAGPGIGWSGSGGILGWLPDGEHIYFQSEESGYSHLYLLHVAEGKKKALTEGAFEVFDPILSVDKKHWYLTTSEAHPGERHFYRMPLMGGKMTQLTSLEGNNEVALSPDEKWLAIRHSYSNKPWELYLQPNRAGGHPEPITAGQSADFKSYPWRDPRLVTFTANDGKEVPARLYLPEPERGNGAAVIFVHGAGYLQNVHKWWSSYFREYMFHNLLADLGYTVLDIDYRGSAGYGRDWRTAIYRHMGGKDLSDQVDGARYLVSSHGIAPESIGIYGGSYGGFITLMALFNEPETFKSGAALRSVTDWAHYNHPYTANILNEPSDDPIAYRRSSPIYFAEGLRGHLLMAHGMVDVNVHFQDIVRLTQRLIELGKDNWELAVYPAEDHGFVEPSSWTDEYRRILKLFNQTLLK</sequence>
<keyword evidence="5" id="KW-1185">Reference proteome</keyword>
<feature type="domain" description="Peptidase S9 prolyl oligopeptidase catalytic" evidence="2">
    <location>
        <begin position="589"/>
        <end position="784"/>
    </location>
</feature>
<comment type="caution">
    <text evidence="4">The sequence shown here is derived from an EMBL/GenBank/DDBJ whole genome shotgun (WGS) entry which is preliminary data.</text>
</comment>
<dbReference type="GO" id="GO:0008236">
    <property type="term" value="F:serine-type peptidase activity"/>
    <property type="evidence" value="ECO:0007669"/>
    <property type="project" value="InterPro"/>
</dbReference>
<name>R7ZPU9_9BACT</name>
<gene>
    <name evidence="4" type="ORF">ADIS_3279</name>
</gene>
<keyword evidence="1" id="KW-0732">Signal</keyword>
<evidence type="ECO:0000313" key="5">
    <source>
        <dbReference type="Proteomes" id="UP000013909"/>
    </source>
</evidence>
<dbReference type="EMBL" id="AQHR01000088">
    <property type="protein sequence ID" value="EON76151.1"/>
    <property type="molecule type" value="Genomic_DNA"/>
</dbReference>
<evidence type="ECO:0000259" key="2">
    <source>
        <dbReference type="Pfam" id="PF00326"/>
    </source>
</evidence>
<feature type="signal peptide" evidence="1">
    <location>
        <begin position="1"/>
        <end position="23"/>
    </location>
</feature>
<proteinExistence type="predicted"/>
<organism evidence="4 5">
    <name type="scientific">Lunatimonas lonarensis</name>
    <dbReference type="NCBI Taxonomy" id="1232681"/>
    <lineage>
        <taxon>Bacteria</taxon>
        <taxon>Pseudomonadati</taxon>
        <taxon>Bacteroidota</taxon>
        <taxon>Cytophagia</taxon>
        <taxon>Cytophagales</taxon>
        <taxon>Cyclobacteriaceae</taxon>
    </lineage>
</organism>
<dbReference type="SUPFAM" id="SSF53474">
    <property type="entry name" value="alpha/beta-Hydrolases"/>
    <property type="match status" value="1"/>
</dbReference>
<dbReference type="InterPro" id="IPR001375">
    <property type="entry name" value="Peptidase_S9_cat"/>
</dbReference>
<evidence type="ECO:0000256" key="1">
    <source>
        <dbReference type="SAM" id="SignalP"/>
    </source>
</evidence>
<evidence type="ECO:0000313" key="4">
    <source>
        <dbReference type="EMBL" id="EON76151.1"/>
    </source>
</evidence>
<accession>R7ZPU9</accession>
<dbReference type="PANTHER" id="PTHR11731">
    <property type="entry name" value="PROTEASE FAMILY S9B,C DIPEPTIDYL-PEPTIDASE IV-RELATED"/>
    <property type="match status" value="1"/>
</dbReference>
<feature type="domain" description="Dipeptidylpeptidase IV N-terminal" evidence="3">
    <location>
        <begin position="273"/>
        <end position="499"/>
    </location>
</feature>
<protein>
    <submittedName>
        <fullName evidence="4">Dipeptidyl peptidase IV</fullName>
    </submittedName>
</protein>
<dbReference type="Gene3D" id="2.140.10.30">
    <property type="entry name" value="Dipeptidylpeptidase IV, N-terminal domain"/>
    <property type="match status" value="2"/>
</dbReference>
<evidence type="ECO:0000259" key="3">
    <source>
        <dbReference type="Pfam" id="PF00930"/>
    </source>
</evidence>
<dbReference type="RefSeq" id="WP_010855412.1">
    <property type="nucleotide sequence ID" value="NZ_AQHR01000088.1"/>
</dbReference>
<dbReference type="PANTHER" id="PTHR11731:SF193">
    <property type="entry name" value="DIPEPTIDYL PEPTIDASE 9"/>
    <property type="match status" value="1"/>
</dbReference>
<dbReference type="OrthoDB" id="9812921at2"/>
<dbReference type="Pfam" id="PF00930">
    <property type="entry name" value="DPPIV_N"/>
    <property type="match status" value="1"/>
</dbReference>
<dbReference type="InterPro" id="IPR029058">
    <property type="entry name" value="AB_hydrolase_fold"/>
</dbReference>
<dbReference type="STRING" id="1232681.ADIS_3279"/>
<reference evidence="4 5" key="1">
    <citation type="submission" date="2013-02" db="EMBL/GenBank/DDBJ databases">
        <title>A novel strain isolated from Lonar lake, Maharashtra, India.</title>
        <authorList>
            <person name="Singh A."/>
        </authorList>
    </citation>
    <scope>NUCLEOTIDE SEQUENCE [LARGE SCALE GENOMIC DNA]</scope>
    <source>
        <strain evidence="4 5">AK24</strain>
    </source>
</reference>